<dbReference type="NCBIfam" id="TIGR01063">
    <property type="entry name" value="gyrA"/>
    <property type="match status" value="1"/>
</dbReference>
<reference evidence="12 13" key="1">
    <citation type="submission" date="2018-02" db="EMBL/GenBank/DDBJ databases">
        <title>Whole genome sequencing of endophytic bacterium.</title>
        <authorList>
            <person name="Eedara R."/>
            <person name="Podile A.R."/>
        </authorList>
    </citation>
    <scope>NUCLEOTIDE SEQUENCE [LARGE SCALE GENOMIC DNA]</scope>
    <source>
        <strain evidence="12 13">RP1T</strain>
    </source>
</reference>
<dbReference type="InterPro" id="IPR005743">
    <property type="entry name" value="GyrA"/>
</dbReference>
<accession>A0A2S9QC17</accession>
<dbReference type="PANTHER" id="PTHR43493:SF5">
    <property type="entry name" value="DNA GYRASE SUBUNIT A, CHLOROPLASTIC_MITOCHONDRIAL"/>
    <property type="match status" value="1"/>
</dbReference>
<dbReference type="GO" id="GO:0034335">
    <property type="term" value="F:DNA negative supercoiling activity"/>
    <property type="evidence" value="ECO:0007669"/>
    <property type="project" value="UniProtKB-ARBA"/>
</dbReference>
<dbReference type="GO" id="GO:0005737">
    <property type="term" value="C:cytoplasm"/>
    <property type="evidence" value="ECO:0007669"/>
    <property type="project" value="UniProtKB-SubCell"/>
</dbReference>
<dbReference type="InterPro" id="IPR006691">
    <property type="entry name" value="GyrA/parC_rep"/>
</dbReference>
<dbReference type="GO" id="GO:0006261">
    <property type="term" value="P:DNA-templated DNA replication"/>
    <property type="evidence" value="ECO:0007669"/>
    <property type="project" value="UniProtKB-UniRule"/>
</dbReference>
<dbReference type="InterPro" id="IPR050220">
    <property type="entry name" value="Type_II_DNA_Topoisomerases"/>
</dbReference>
<keyword evidence="8" id="KW-0963">Cytoplasm</keyword>
<evidence type="ECO:0000313" key="12">
    <source>
        <dbReference type="EMBL" id="PRH86896.1"/>
    </source>
</evidence>
<proteinExistence type="inferred from homology"/>
<dbReference type="Gene3D" id="3.30.1360.40">
    <property type="match status" value="1"/>
</dbReference>
<keyword evidence="7 8" id="KW-0413">Isomerase</keyword>
<evidence type="ECO:0000256" key="1">
    <source>
        <dbReference type="ARBA" id="ARBA00000185"/>
    </source>
</evidence>
<feature type="short sequence motif" description="GyrA-box" evidence="8">
    <location>
        <begin position="560"/>
        <end position="566"/>
    </location>
</feature>
<dbReference type="SUPFAM" id="SSF56719">
    <property type="entry name" value="Type II DNA topoisomerase"/>
    <property type="match status" value="1"/>
</dbReference>
<comment type="caution">
    <text evidence="12">The sequence shown here is derived from an EMBL/GenBank/DDBJ whole genome shotgun (WGS) entry which is preliminary data.</text>
</comment>
<dbReference type="Gene3D" id="1.10.268.10">
    <property type="entry name" value="Topoisomerase, domain 3"/>
    <property type="match status" value="1"/>
</dbReference>
<dbReference type="GO" id="GO:0006265">
    <property type="term" value="P:DNA topological change"/>
    <property type="evidence" value="ECO:0007669"/>
    <property type="project" value="UniProtKB-UniRule"/>
</dbReference>
<dbReference type="GO" id="GO:0003677">
    <property type="term" value="F:DNA binding"/>
    <property type="evidence" value="ECO:0007669"/>
    <property type="project" value="UniProtKB-UniRule"/>
</dbReference>
<feature type="compositionally biased region" description="Basic and acidic residues" evidence="10">
    <location>
        <begin position="1"/>
        <end position="11"/>
    </location>
</feature>
<dbReference type="GO" id="GO:0005524">
    <property type="term" value="F:ATP binding"/>
    <property type="evidence" value="ECO:0007669"/>
    <property type="project" value="UniProtKB-UniRule"/>
</dbReference>
<dbReference type="CDD" id="cd00187">
    <property type="entry name" value="TOP4c"/>
    <property type="match status" value="1"/>
</dbReference>
<feature type="active site" description="O-(5'-phospho-DNA)-tyrosine intermediate" evidence="8 9">
    <location>
        <position position="131"/>
    </location>
</feature>
<sequence length="909" mass="100967">MTDENDKRPDDGEPSDIRSTSITDEMRRSYLDYAMSVIVSRALPDVRDGLKPVHRRIVHSMYENNHTPDRKYVKSANIVGAVMGQYHPHGDQSIYDALVRMAQPFSMRLMLVDGQGNFGSVDGDPPAAMRYTESRMSKAAVAMIDDIDKDTVDFQENYDGTKEEPTVLPARFPNLLVNGAGGIAVGMATNIPPHNLGEVIDGCLAYIDNPAITIDDLMELIPGPDFPTAATIVGRSGIRSAYNTGRGSIIMRASATIEEIRKDRDAIIVTAIPYQVNKATLQERIAELVREKRIEGIAEVRDESDRQGMRLVIELKRDAVGEVVLNQLYRFTSLQTSFGANMVALNGGRPELLNLKDMISAFVDFREEVISRRTKYLLSKARDRAHILCGLATAVANIDEVIRIIRTSPDPNTAREALMGRDWPTGDIAPLILLVDDPKHPMNEDGTYRLSDAQARAILELRLARLTALGRDEIGDELQTLADQIRDYLDILRSRARIMAIVRTELEEMKALHATPRLTEILDSDADFEDEDLIQREDMVVTVSHAGYVKRVPLSTYRAQHRGGKGRSGMQTKEEDFVTYLFVANTHTPVLFFSSKGRVYKEKVWRLPLAAPQARGKAFINLLPIEADERITSIMPLPEDENQWATLHIMFATSSGTVRRNDLSDFVQVNRAGKIAMKLEEGEQIRDVSICTEADDVLLTTALGQCIRFPVPDVRVFKGRDSMGVRGIKLEGEDTVIAMDIIAHREISPEERAAYFKMRRAVAGEIENGDNGVEEAEETGEASVEISTERYAQLSAEEQFILTISENGYGKRSSSYEYRITGRGGKGIVAMAVNQRNGKLVSSYAVEHSDQIMLVTDGGQLIRCPVDGIRIVGRGSQGVIVFNTAEGEKVVSVERVSDEGDEDEEGSEE</sequence>
<evidence type="ECO:0000256" key="2">
    <source>
        <dbReference type="ARBA" id="ARBA00008263"/>
    </source>
</evidence>
<dbReference type="GO" id="GO:0005694">
    <property type="term" value="C:chromosome"/>
    <property type="evidence" value="ECO:0007669"/>
    <property type="project" value="InterPro"/>
</dbReference>
<dbReference type="Pfam" id="PF00521">
    <property type="entry name" value="DNA_topoisoIV"/>
    <property type="match status" value="1"/>
</dbReference>
<dbReference type="FunFam" id="3.30.1360.40:FF:000002">
    <property type="entry name" value="DNA gyrase subunit A"/>
    <property type="match status" value="1"/>
</dbReference>
<dbReference type="SUPFAM" id="SSF101904">
    <property type="entry name" value="GyrA/ParC C-terminal domain-like"/>
    <property type="match status" value="1"/>
</dbReference>
<dbReference type="InterPro" id="IPR013758">
    <property type="entry name" value="Topo_IIA_A/C_ab"/>
</dbReference>
<comment type="catalytic activity">
    <reaction evidence="1 8 9">
        <text>ATP-dependent breakage, passage and rejoining of double-stranded DNA.</text>
        <dbReference type="EC" id="5.6.2.2"/>
    </reaction>
</comment>
<evidence type="ECO:0000256" key="4">
    <source>
        <dbReference type="ARBA" id="ARBA00022840"/>
    </source>
</evidence>
<comment type="miscellaneous">
    <text evidence="8">Few gyrases are as efficient as E.coli at forming negative supercoils. Not all organisms have 2 type II topoisomerases; in organisms with a single type II topoisomerase this enzyme also has to decatenate newly replicated chromosomes.</text>
</comment>
<evidence type="ECO:0000256" key="3">
    <source>
        <dbReference type="ARBA" id="ARBA00022741"/>
    </source>
</evidence>
<feature type="domain" description="Topo IIA-type catalytic" evidence="11">
    <location>
        <begin position="43"/>
        <end position="533"/>
    </location>
</feature>
<dbReference type="EC" id="5.6.2.2" evidence="8"/>
<dbReference type="FunFam" id="1.10.268.10:FF:000001">
    <property type="entry name" value="DNA gyrase subunit A"/>
    <property type="match status" value="1"/>
</dbReference>
<organism evidence="12 13">
    <name type="scientific">Labrys okinawensis</name>
    <dbReference type="NCBI Taxonomy" id="346911"/>
    <lineage>
        <taxon>Bacteria</taxon>
        <taxon>Pseudomonadati</taxon>
        <taxon>Pseudomonadota</taxon>
        <taxon>Alphaproteobacteria</taxon>
        <taxon>Hyphomicrobiales</taxon>
        <taxon>Xanthobacteraceae</taxon>
        <taxon>Labrys</taxon>
    </lineage>
</organism>
<dbReference type="PROSITE" id="PS52040">
    <property type="entry name" value="TOPO_IIA"/>
    <property type="match status" value="1"/>
</dbReference>
<dbReference type="InterPro" id="IPR035516">
    <property type="entry name" value="Gyrase/topoIV_suA_C"/>
</dbReference>
<dbReference type="Proteomes" id="UP000237682">
    <property type="component" value="Unassembled WGS sequence"/>
</dbReference>
<dbReference type="Pfam" id="PF03989">
    <property type="entry name" value="DNA_gyraseA_C"/>
    <property type="match status" value="6"/>
</dbReference>
<dbReference type="NCBIfam" id="NF004044">
    <property type="entry name" value="PRK05561.1"/>
    <property type="match status" value="1"/>
</dbReference>
<dbReference type="Gene3D" id="2.120.10.90">
    <property type="entry name" value="DNA gyrase/topoisomerase IV, subunit A, C-terminal"/>
    <property type="match status" value="1"/>
</dbReference>
<evidence type="ECO:0000256" key="7">
    <source>
        <dbReference type="ARBA" id="ARBA00023235"/>
    </source>
</evidence>
<keyword evidence="6 8" id="KW-0238">DNA-binding</keyword>
<comment type="subunit">
    <text evidence="8">Heterotetramer, composed of two GyrA and two GyrB chains. In the heterotetramer, GyrA contains the active site tyrosine that forms a transient covalent intermediate with DNA, while GyrB binds cofactors and catalyzes ATP hydrolysis.</text>
</comment>
<dbReference type="RefSeq" id="WP_105863119.1">
    <property type="nucleotide sequence ID" value="NZ_PUEJ01000005.1"/>
</dbReference>
<dbReference type="InterPro" id="IPR002205">
    <property type="entry name" value="Topo_IIA_dom_A"/>
</dbReference>
<dbReference type="NCBIfam" id="NF004043">
    <property type="entry name" value="PRK05560.1"/>
    <property type="match status" value="1"/>
</dbReference>
<feature type="region of interest" description="Disordered" evidence="10">
    <location>
        <begin position="1"/>
        <end position="22"/>
    </location>
</feature>
<evidence type="ECO:0000313" key="13">
    <source>
        <dbReference type="Proteomes" id="UP000237682"/>
    </source>
</evidence>
<dbReference type="InterPro" id="IPR013757">
    <property type="entry name" value="Topo_IIA_A_a_sf"/>
</dbReference>
<dbReference type="AlphaFoldDB" id="A0A2S9QC17"/>
<evidence type="ECO:0000256" key="9">
    <source>
        <dbReference type="PROSITE-ProRule" id="PRU01384"/>
    </source>
</evidence>
<dbReference type="InterPro" id="IPR013760">
    <property type="entry name" value="Topo_IIA-like_dom_sf"/>
</dbReference>
<evidence type="ECO:0000256" key="8">
    <source>
        <dbReference type="HAMAP-Rule" id="MF_01897"/>
    </source>
</evidence>
<name>A0A2S9QC17_9HYPH</name>
<comment type="similarity">
    <text evidence="2 8">Belongs to the type II topoisomerase GyrA/ParC subunit family.</text>
</comment>
<gene>
    <name evidence="8" type="primary">gyrA</name>
    <name evidence="12" type="ORF">C5L14_16550</name>
</gene>
<dbReference type="EMBL" id="PUEJ01000005">
    <property type="protein sequence ID" value="PRH86896.1"/>
    <property type="molecule type" value="Genomic_DNA"/>
</dbReference>
<keyword evidence="4 8" id="KW-0067">ATP-binding</keyword>
<evidence type="ECO:0000256" key="6">
    <source>
        <dbReference type="ARBA" id="ARBA00023125"/>
    </source>
</evidence>
<dbReference type="HAMAP" id="MF_01897">
    <property type="entry name" value="GyrA"/>
    <property type="match status" value="1"/>
</dbReference>
<evidence type="ECO:0000256" key="5">
    <source>
        <dbReference type="ARBA" id="ARBA00023029"/>
    </source>
</evidence>
<comment type="subcellular location">
    <subcellularLocation>
        <location evidence="8">Cytoplasm</location>
    </subcellularLocation>
</comment>
<keyword evidence="13" id="KW-1185">Reference proteome</keyword>
<protein>
    <recommendedName>
        <fullName evidence="8">DNA gyrase subunit A</fullName>
        <ecNumber evidence="8">5.6.2.2</ecNumber>
    </recommendedName>
</protein>
<comment type="function">
    <text evidence="8">A type II topoisomerase that negatively supercoils closed circular double-stranded (ds) DNA in an ATP-dependent manner to modulate DNA topology and maintain chromosomes in an underwound state. Negative supercoiling favors strand separation, and DNA replication, transcription, recombination and repair, all of which involve strand separation. Also able to catalyze the interconversion of other topological isomers of dsDNA rings, including catenanes and knotted rings. Type II topoisomerases break and join 2 DNA strands simultaneously in an ATP-dependent manner.</text>
</comment>
<dbReference type="OrthoDB" id="9806486at2"/>
<evidence type="ECO:0000259" key="11">
    <source>
        <dbReference type="PROSITE" id="PS52040"/>
    </source>
</evidence>
<dbReference type="Gene3D" id="3.90.199.10">
    <property type="entry name" value="Topoisomerase II, domain 5"/>
    <property type="match status" value="1"/>
</dbReference>
<keyword evidence="3 8" id="KW-0547">Nucleotide-binding</keyword>
<dbReference type="PANTHER" id="PTHR43493">
    <property type="entry name" value="DNA GYRASE/TOPOISOMERASE SUBUNIT A"/>
    <property type="match status" value="1"/>
</dbReference>
<evidence type="ECO:0000256" key="10">
    <source>
        <dbReference type="SAM" id="MobiDB-lite"/>
    </source>
</evidence>
<dbReference type="FunFam" id="3.90.199.10:FF:000001">
    <property type="entry name" value="DNA gyrase subunit A"/>
    <property type="match status" value="1"/>
</dbReference>
<dbReference type="SMART" id="SM00434">
    <property type="entry name" value="TOP4c"/>
    <property type="match status" value="1"/>
</dbReference>
<keyword evidence="5 8" id="KW-0799">Topoisomerase</keyword>
<dbReference type="GO" id="GO:0009330">
    <property type="term" value="C:DNA topoisomerase type II (double strand cut, ATP-hydrolyzing) complex"/>
    <property type="evidence" value="ECO:0007669"/>
    <property type="project" value="TreeGrafter"/>
</dbReference>